<name>A0A2H1IR19_BREAU</name>
<evidence type="ECO:0000313" key="2">
    <source>
        <dbReference type="Proteomes" id="UP000234300"/>
    </source>
</evidence>
<dbReference type="Proteomes" id="UP000234300">
    <property type="component" value="Unassembled WGS sequence"/>
</dbReference>
<evidence type="ECO:0000313" key="1">
    <source>
        <dbReference type="EMBL" id="SMX77647.1"/>
    </source>
</evidence>
<protein>
    <submittedName>
        <fullName evidence="1">Uncharacterized protein</fullName>
    </submittedName>
</protein>
<accession>A0A2H1IR19</accession>
<gene>
    <name evidence="1" type="ORF">BAURA86_00881</name>
</gene>
<dbReference type="RefSeq" id="WP_101556516.1">
    <property type="nucleotide sequence ID" value="NZ_FXZI01000002.1"/>
</dbReference>
<organism evidence="1 2">
    <name type="scientific">Brevibacterium aurantiacum</name>
    <dbReference type="NCBI Taxonomy" id="273384"/>
    <lineage>
        <taxon>Bacteria</taxon>
        <taxon>Bacillati</taxon>
        <taxon>Actinomycetota</taxon>
        <taxon>Actinomycetes</taxon>
        <taxon>Micrococcales</taxon>
        <taxon>Brevibacteriaceae</taxon>
        <taxon>Brevibacterium</taxon>
    </lineage>
</organism>
<proteinExistence type="predicted"/>
<reference evidence="1 2" key="1">
    <citation type="submission" date="2017-03" db="EMBL/GenBank/DDBJ databases">
        <authorList>
            <person name="Afonso C.L."/>
            <person name="Miller P.J."/>
            <person name="Scott M.A."/>
            <person name="Spackman E."/>
            <person name="Goraichik I."/>
            <person name="Dimitrov K.M."/>
            <person name="Suarez D.L."/>
            <person name="Swayne D.E."/>
        </authorList>
    </citation>
    <scope>NUCLEOTIDE SEQUENCE [LARGE SCALE GENOMIC DNA]</scope>
    <source>
        <strain evidence="2">8(6)</strain>
    </source>
</reference>
<dbReference type="AlphaFoldDB" id="A0A2H1IR19"/>
<sequence length="177" mass="19061">MSRTGKRTAPEPVQAVLPHVRVTVTETGTLNVTIDGTEYPPPPRGEWTRGTFADLLDAVTENRTIGVRIEVREVDGSVFTDLIQPRKPSRAPAPEPIAEPVRPDLKKKRPALVEVTADGFLPGEDVAVAIIVSHTGATNGRARTLLDLNQLPPASDGRRDVLLLGRISGTTHIEALS</sequence>
<dbReference type="EMBL" id="FXZI01000002">
    <property type="protein sequence ID" value="SMX77647.1"/>
    <property type="molecule type" value="Genomic_DNA"/>
</dbReference>